<dbReference type="InterPro" id="IPR010652">
    <property type="entry name" value="DUF1232"/>
</dbReference>
<gene>
    <name evidence="6" type="ORF">CWI84_00655</name>
</gene>
<dbReference type="Pfam" id="PF06803">
    <property type="entry name" value="DUF1232"/>
    <property type="match status" value="1"/>
</dbReference>
<reference evidence="6 7" key="1">
    <citation type="journal article" date="2011" name="Front. Microbiol.">
        <title>Genomic signatures of strain selection and enhancement in Bacillus atrophaeus var. globigii, a historical biowarfare simulant.</title>
        <authorList>
            <person name="Gibbons H.S."/>
            <person name="Broomall S.M."/>
            <person name="McNew L.A."/>
            <person name="Daligault H."/>
            <person name="Chapman C."/>
            <person name="Bruce D."/>
            <person name="Karavis M."/>
            <person name="Krepps M."/>
            <person name="McGregor P.A."/>
            <person name="Hong C."/>
            <person name="Park K.H."/>
            <person name="Akmal A."/>
            <person name="Feldman A."/>
            <person name="Lin J.S."/>
            <person name="Chang W.E."/>
            <person name="Higgs B.W."/>
            <person name="Demirev P."/>
            <person name="Lindquist J."/>
            <person name="Liem A."/>
            <person name="Fochler E."/>
            <person name="Read T.D."/>
            <person name="Tapia R."/>
            <person name="Johnson S."/>
            <person name="Bishop-Lilly K.A."/>
            <person name="Detter C."/>
            <person name="Han C."/>
            <person name="Sozhamannan S."/>
            <person name="Rosenzweig C.N."/>
            <person name="Skowronski E.W."/>
        </authorList>
    </citation>
    <scope>NUCLEOTIDE SEQUENCE [LARGE SCALE GENOMIC DNA]</scope>
    <source>
        <strain evidence="6 7">CC-PW-9</strain>
    </source>
</reference>
<keyword evidence="3" id="KW-1133">Transmembrane helix</keyword>
<protein>
    <recommendedName>
        <fullName evidence="5">DUF1232 domain-containing protein</fullName>
    </recommendedName>
</protein>
<organism evidence="6 7">
    <name type="scientific">Idiomarina tyrosinivorans</name>
    <dbReference type="NCBI Taxonomy" id="1445662"/>
    <lineage>
        <taxon>Bacteria</taxon>
        <taxon>Pseudomonadati</taxon>
        <taxon>Pseudomonadota</taxon>
        <taxon>Gammaproteobacteria</taxon>
        <taxon>Alteromonadales</taxon>
        <taxon>Idiomarinaceae</taxon>
        <taxon>Idiomarina</taxon>
    </lineage>
</organism>
<comment type="subcellular location">
    <subcellularLocation>
        <location evidence="1">Endomembrane system</location>
        <topology evidence="1">Multi-pass membrane protein</topology>
    </subcellularLocation>
</comment>
<evidence type="ECO:0000256" key="2">
    <source>
        <dbReference type="ARBA" id="ARBA00022692"/>
    </source>
</evidence>
<keyword evidence="2" id="KW-0812">Transmembrane</keyword>
<keyword evidence="7" id="KW-1185">Reference proteome</keyword>
<dbReference type="AlphaFoldDB" id="A0A432ZTN7"/>
<evidence type="ECO:0000313" key="7">
    <source>
        <dbReference type="Proteomes" id="UP000287996"/>
    </source>
</evidence>
<dbReference type="GO" id="GO:0012505">
    <property type="term" value="C:endomembrane system"/>
    <property type="evidence" value="ECO:0007669"/>
    <property type="project" value="UniProtKB-SubCell"/>
</dbReference>
<proteinExistence type="predicted"/>
<name>A0A432ZTN7_9GAMM</name>
<dbReference type="Proteomes" id="UP000287996">
    <property type="component" value="Unassembled WGS sequence"/>
</dbReference>
<evidence type="ECO:0000259" key="5">
    <source>
        <dbReference type="Pfam" id="PF06803"/>
    </source>
</evidence>
<sequence>MFTQLKQIARKMKTQLVALYFAARDPRTPIVTKCLIALIVGYSLSPIDLIPDVIPVLGLLDDGDDSRRRSERT</sequence>
<evidence type="ECO:0000256" key="1">
    <source>
        <dbReference type="ARBA" id="ARBA00004127"/>
    </source>
</evidence>
<evidence type="ECO:0000256" key="4">
    <source>
        <dbReference type="ARBA" id="ARBA00023136"/>
    </source>
</evidence>
<evidence type="ECO:0000256" key="3">
    <source>
        <dbReference type="ARBA" id="ARBA00022989"/>
    </source>
</evidence>
<evidence type="ECO:0000313" key="6">
    <source>
        <dbReference type="EMBL" id="RUO81305.1"/>
    </source>
</evidence>
<accession>A0A432ZTN7</accession>
<feature type="domain" description="DUF1232" evidence="5">
    <location>
        <begin position="32"/>
        <end position="62"/>
    </location>
</feature>
<keyword evidence="4" id="KW-0472">Membrane</keyword>
<dbReference type="EMBL" id="PIQH01000001">
    <property type="protein sequence ID" value="RUO81305.1"/>
    <property type="molecule type" value="Genomic_DNA"/>
</dbReference>
<comment type="caution">
    <text evidence="6">The sequence shown here is derived from an EMBL/GenBank/DDBJ whole genome shotgun (WGS) entry which is preliminary data.</text>
</comment>
<dbReference type="OrthoDB" id="9789605at2"/>